<evidence type="ECO:0000313" key="2">
    <source>
        <dbReference type="Proteomes" id="UP001239111"/>
    </source>
</evidence>
<dbReference type="Proteomes" id="UP001239111">
    <property type="component" value="Chromosome 3"/>
</dbReference>
<reference evidence="1" key="1">
    <citation type="submission" date="2023-04" db="EMBL/GenBank/DDBJ databases">
        <title>A chromosome-level genome assembly of the parasitoid wasp Eretmocerus hayati.</title>
        <authorList>
            <person name="Zhong Y."/>
            <person name="Liu S."/>
            <person name="Liu Y."/>
        </authorList>
    </citation>
    <scope>NUCLEOTIDE SEQUENCE</scope>
    <source>
        <strain evidence="1">ZJU_SS_LIU_2023</strain>
    </source>
</reference>
<comment type="caution">
    <text evidence="1">The sequence shown here is derived from an EMBL/GenBank/DDBJ whole genome shotgun (WGS) entry which is preliminary data.</text>
</comment>
<accession>A0ACC2NUS6</accession>
<gene>
    <name evidence="1" type="ORF">QAD02_005843</name>
</gene>
<proteinExistence type="predicted"/>
<protein>
    <submittedName>
        <fullName evidence="1">Uncharacterized protein</fullName>
    </submittedName>
</protein>
<dbReference type="EMBL" id="CM056743">
    <property type="protein sequence ID" value="KAJ8674581.1"/>
    <property type="molecule type" value="Genomic_DNA"/>
</dbReference>
<organism evidence="1 2">
    <name type="scientific">Eretmocerus hayati</name>
    <dbReference type="NCBI Taxonomy" id="131215"/>
    <lineage>
        <taxon>Eukaryota</taxon>
        <taxon>Metazoa</taxon>
        <taxon>Ecdysozoa</taxon>
        <taxon>Arthropoda</taxon>
        <taxon>Hexapoda</taxon>
        <taxon>Insecta</taxon>
        <taxon>Pterygota</taxon>
        <taxon>Neoptera</taxon>
        <taxon>Endopterygota</taxon>
        <taxon>Hymenoptera</taxon>
        <taxon>Apocrita</taxon>
        <taxon>Proctotrupomorpha</taxon>
        <taxon>Chalcidoidea</taxon>
        <taxon>Aphelinidae</taxon>
        <taxon>Aphelininae</taxon>
        <taxon>Eretmocerus</taxon>
    </lineage>
</organism>
<name>A0ACC2NUS6_9HYME</name>
<evidence type="ECO:0000313" key="1">
    <source>
        <dbReference type="EMBL" id="KAJ8674581.1"/>
    </source>
</evidence>
<sequence length="113" mass="13159">MWKRFEEHAFDWIREKSDDPRRSKYFAIVEVTAKRNWGRTTWSDARVAKSPRAFLRQRREDKVGRRKGGSRRSGRGLQGLDVGRGYNKTKHDVCPGVQAATRKFAPLARAITR</sequence>
<keyword evidence="2" id="KW-1185">Reference proteome</keyword>